<keyword evidence="1" id="KW-1133">Transmembrane helix</keyword>
<gene>
    <name evidence="2" type="ORF">GGR04_004018</name>
</gene>
<sequence length="100" mass="10473">MKIDRLKIADALVEAGIAADKASPLAKAFGEAYDEAEKDMASTENVDRIIAKSSADMHKLGADLHKANADIQAAITRQTVWIATIVAAGVGIIIAVSRLG</sequence>
<proteinExistence type="predicted"/>
<protein>
    <recommendedName>
        <fullName evidence="4">DUF1640 domain-containing protein</fullName>
    </recommendedName>
</protein>
<evidence type="ECO:0000313" key="3">
    <source>
        <dbReference type="Proteomes" id="UP000542776"/>
    </source>
</evidence>
<evidence type="ECO:0000256" key="1">
    <source>
        <dbReference type="SAM" id="Phobius"/>
    </source>
</evidence>
<dbReference type="EMBL" id="JACIEK010000015">
    <property type="protein sequence ID" value="MBB4000142.1"/>
    <property type="molecule type" value="Genomic_DNA"/>
</dbReference>
<dbReference type="Proteomes" id="UP000542776">
    <property type="component" value="Unassembled WGS sequence"/>
</dbReference>
<feature type="transmembrane region" description="Helical" evidence="1">
    <location>
        <begin position="80"/>
        <end position="99"/>
    </location>
</feature>
<comment type="caution">
    <text evidence="2">The sequence shown here is derived from an EMBL/GenBank/DDBJ whole genome shotgun (WGS) entry which is preliminary data.</text>
</comment>
<dbReference type="RefSeq" id="WP_183201737.1">
    <property type="nucleotide sequence ID" value="NZ_JACIEK010000015.1"/>
</dbReference>
<name>A0A7W6H7Y0_9HYPH</name>
<dbReference type="AlphaFoldDB" id="A0A7W6H7Y0"/>
<accession>A0A7W6H7Y0</accession>
<keyword evidence="3" id="KW-1185">Reference proteome</keyword>
<evidence type="ECO:0008006" key="4">
    <source>
        <dbReference type="Google" id="ProtNLM"/>
    </source>
</evidence>
<reference evidence="2 3" key="1">
    <citation type="submission" date="2020-08" db="EMBL/GenBank/DDBJ databases">
        <title>Genomic Encyclopedia of Type Strains, Phase IV (KMG-IV): sequencing the most valuable type-strain genomes for metagenomic binning, comparative biology and taxonomic classification.</title>
        <authorList>
            <person name="Goeker M."/>
        </authorList>
    </citation>
    <scope>NUCLEOTIDE SEQUENCE [LARGE SCALE GENOMIC DNA]</scope>
    <source>
        <strain evidence="2 3">DSM 102238</strain>
    </source>
</reference>
<keyword evidence="1" id="KW-0812">Transmembrane</keyword>
<keyword evidence="1" id="KW-0472">Membrane</keyword>
<organism evidence="2 3">
    <name type="scientific">Aureimonas pseudogalii</name>
    <dbReference type="NCBI Taxonomy" id="1744844"/>
    <lineage>
        <taxon>Bacteria</taxon>
        <taxon>Pseudomonadati</taxon>
        <taxon>Pseudomonadota</taxon>
        <taxon>Alphaproteobacteria</taxon>
        <taxon>Hyphomicrobiales</taxon>
        <taxon>Aurantimonadaceae</taxon>
        <taxon>Aureimonas</taxon>
    </lineage>
</organism>
<evidence type="ECO:0000313" key="2">
    <source>
        <dbReference type="EMBL" id="MBB4000142.1"/>
    </source>
</evidence>